<evidence type="ECO:0000256" key="1">
    <source>
        <dbReference type="SAM" id="MobiDB-lite"/>
    </source>
</evidence>
<feature type="compositionally biased region" description="Basic and acidic residues" evidence="1">
    <location>
        <begin position="1"/>
        <end position="14"/>
    </location>
</feature>
<evidence type="ECO:0000313" key="2">
    <source>
        <dbReference type="EMBL" id="MBO4210253.1"/>
    </source>
</evidence>
<comment type="caution">
    <text evidence="2">The sequence shown here is derived from an EMBL/GenBank/DDBJ whole genome shotgun (WGS) entry which is preliminary data.</text>
</comment>
<feature type="region of interest" description="Disordered" evidence="1">
    <location>
        <begin position="1"/>
        <end position="25"/>
    </location>
</feature>
<keyword evidence="3" id="KW-1185">Reference proteome</keyword>
<dbReference type="EMBL" id="WVUH01000437">
    <property type="protein sequence ID" value="MBO4210253.1"/>
    <property type="molecule type" value="Genomic_DNA"/>
</dbReference>
<proteinExistence type="predicted"/>
<dbReference type="RefSeq" id="WP_208817349.1">
    <property type="nucleotide sequence ID" value="NZ_WVUH01000437.1"/>
</dbReference>
<evidence type="ECO:0000313" key="3">
    <source>
        <dbReference type="Proteomes" id="UP000823521"/>
    </source>
</evidence>
<name>A0ABS3W0Q0_MICEH</name>
<gene>
    <name evidence="2" type="ORF">GSF22_30305</name>
</gene>
<reference evidence="2 3" key="1">
    <citation type="submission" date="2019-12" db="EMBL/GenBank/DDBJ databases">
        <title>Whole genome sequencing of endophytic Actinobacterium Micromonospora sp. MPMI6T.</title>
        <authorList>
            <person name="Evv R."/>
            <person name="Podile A.R."/>
        </authorList>
    </citation>
    <scope>NUCLEOTIDE SEQUENCE [LARGE SCALE GENOMIC DNA]</scope>
    <source>
        <strain evidence="2 3">MPMI6</strain>
    </source>
</reference>
<organism evidence="2 3">
    <name type="scientific">Micromonospora echinofusca</name>
    <dbReference type="NCBI Taxonomy" id="47858"/>
    <lineage>
        <taxon>Bacteria</taxon>
        <taxon>Bacillati</taxon>
        <taxon>Actinomycetota</taxon>
        <taxon>Actinomycetes</taxon>
        <taxon>Micromonosporales</taxon>
        <taxon>Micromonosporaceae</taxon>
        <taxon>Micromonospora</taxon>
    </lineage>
</organism>
<dbReference type="Proteomes" id="UP000823521">
    <property type="component" value="Unassembled WGS sequence"/>
</dbReference>
<sequence length="78" mass="8408">MTDPHQPADDRDTARQAAAAHTAASRDIETFLRRVPAVPGPDDIVEYATLLAREEQVRAERQARVAAMGLPIGSVGTE</sequence>
<accession>A0ABS3W0Q0</accession>
<protein>
    <submittedName>
        <fullName evidence="2">Uncharacterized protein</fullName>
    </submittedName>
</protein>